<dbReference type="PROSITE" id="PS51352">
    <property type="entry name" value="THIOREDOXIN_2"/>
    <property type="match status" value="1"/>
</dbReference>
<reference evidence="11 12" key="1">
    <citation type="journal article" date="2018" name="Genome Biol. Evol.">
        <title>Partnering With a Pest: Genomes of Hemlock Woolly Adelgid Symbionts Reveal Atypical Nutritional Provisioning Patterns in Dual-Obligate Bacteria.</title>
        <authorList>
            <person name="Weglarz K.M."/>
            <person name="Havill N.P."/>
            <person name="Burke G.R."/>
            <person name="von Dohlen C.D."/>
        </authorList>
    </citation>
    <scope>NUCLEOTIDE SEQUENCE [LARGE SCALE GENOMIC DNA]</scope>
    <source>
        <strain evidence="11">ENA</strain>
    </source>
</reference>
<dbReference type="Pfam" id="PF00085">
    <property type="entry name" value="Thioredoxin"/>
    <property type="match status" value="1"/>
</dbReference>
<dbReference type="PIRSF" id="PIRSF000077">
    <property type="entry name" value="Thioredoxin"/>
    <property type="match status" value="1"/>
</dbReference>
<dbReference type="GO" id="GO:0005737">
    <property type="term" value="C:cytoplasm"/>
    <property type="evidence" value="ECO:0007669"/>
    <property type="project" value="TreeGrafter"/>
</dbReference>
<evidence type="ECO:0000256" key="6">
    <source>
        <dbReference type="ARBA" id="ARBA00023284"/>
    </source>
</evidence>
<sequence length="113" mass="13582">MSKKNKNIINVENDNIDIILKKSNKLILLDFWASWCNPCKIQLSIIEEIYIEYYKKIEIYKINIDYNKNTVLKYNIKSIPTIFFFKCKKLLYKTNGIKNKKDLCNLINKFSEF</sequence>
<feature type="site" description="Contributes to redox potential value" evidence="8">
    <location>
        <position position="37"/>
    </location>
</feature>
<dbReference type="PANTHER" id="PTHR45663:SF11">
    <property type="entry name" value="GEO12009P1"/>
    <property type="match status" value="1"/>
</dbReference>
<evidence type="ECO:0000256" key="7">
    <source>
        <dbReference type="PIRNR" id="PIRNR000077"/>
    </source>
</evidence>
<dbReference type="RefSeq" id="WP_126071455.1">
    <property type="nucleotide sequence ID" value="NZ_CP026513.1"/>
</dbReference>
<evidence type="ECO:0000256" key="3">
    <source>
        <dbReference type="ARBA" id="ARBA00022448"/>
    </source>
</evidence>
<feature type="domain" description="Thioredoxin" evidence="10">
    <location>
        <begin position="1"/>
        <end position="112"/>
    </location>
</feature>
<dbReference type="AlphaFoldDB" id="A0A3S5HNW1"/>
<keyword evidence="3" id="KW-0813">Transport</keyword>
<dbReference type="InterPro" id="IPR005746">
    <property type="entry name" value="Thioredoxin"/>
</dbReference>
<dbReference type="PRINTS" id="PR00421">
    <property type="entry name" value="THIOREDOXIN"/>
</dbReference>
<dbReference type="InterPro" id="IPR036249">
    <property type="entry name" value="Thioredoxin-like_sf"/>
</dbReference>
<evidence type="ECO:0000256" key="5">
    <source>
        <dbReference type="ARBA" id="ARBA00023157"/>
    </source>
</evidence>
<evidence type="ECO:0000313" key="11">
    <source>
        <dbReference type="EMBL" id="AZP36188.1"/>
    </source>
</evidence>
<evidence type="ECO:0000256" key="9">
    <source>
        <dbReference type="PIRSR" id="PIRSR000077-4"/>
    </source>
</evidence>
<feature type="site" description="Contributes to redox potential value" evidence="8">
    <location>
        <position position="38"/>
    </location>
</feature>
<evidence type="ECO:0000256" key="8">
    <source>
        <dbReference type="PIRSR" id="PIRSR000077-1"/>
    </source>
</evidence>
<evidence type="ECO:0000256" key="2">
    <source>
        <dbReference type="ARBA" id="ARBA00008987"/>
    </source>
</evidence>
<gene>
    <name evidence="11" type="primary">trxA</name>
    <name evidence="11" type="ORF">C3B56_00067</name>
</gene>
<dbReference type="PANTHER" id="PTHR45663">
    <property type="entry name" value="GEO12009P1"/>
    <property type="match status" value="1"/>
</dbReference>
<evidence type="ECO:0000256" key="4">
    <source>
        <dbReference type="ARBA" id="ARBA00022982"/>
    </source>
</evidence>
<dbReference type="OrthoDB" id="9790390at2"/>
<evidence type="ECO:0000259" key="10">
    <source>
        <dbReference type="PROSITE" id="PS51352"/>
    </source>
</evidence>
<feature type="disulfide bond" description="Redox-active" evidence="9">
    <location>
        <begin position="36"/>
        <end position="39"/>
    </location>
</feature>
<comment type="similarity">
    <text evidence="2 7">Belongs to the thioredoxin family.</text>
</comment>
<dbReference type="KEGG" id="aade:C3B56_00067"/>
<dbReference type="CDD" id="cd02947">
    <property type="entry name" value="TRX_family"/>
    <property type="match status" value="1"/>
</dbReference>
<keyword evidence="4" id="KW-0249">Electron transport</keyword>
<protein>
    <recommendedName>
        <fullName evidence="7">Thioredoxin</fullName>
    </recommendedName>
</protein>
<accession>A0A3S5HNW1</accession>
<dbReference type="Proteomes" id="UP000274458">
    <property type="component" value="Chromosome"/>
</dbReference>
<feature type="active site" description="Nucleophile" evidence="8">
    <location>
        <position position="39"/>
    </location>
</feature>
<keyword evidence="5 9" id="KW-1015">Disulfide bond</keyword>
<keyword evidence="6 9" id="KW-0676">Redox-active center</keyword>
<comment type="function">
    <text evidence="1">Participates in various redox reactions through the reversible oxidation of its active center dithiol to a disulfide and catalyzes dithiol-disulfide exchange reactions.</text>
</comment>
<dbReference type="SUPFAM" id="SSF52833">
    <property type="entry name" value="Thioredoxin-like"/>
    <property type="match status" value="1"/>
</dbReference>
<evidence type="ECO:0000256" key="1">
    <source>
        <dbReference type="ARBA" id="ARBA00003318"/>
    </source>
</evidence>
<keyword evidence="12" id="KW-1185">Reference proteome</keyword>
<dbReference type="EMBL" id="CP026513">
    <property type="protein sequence ID" value="AZP36188.1"/>
    <property type="molecule type" value="Genomic_DNA"/>
</dbReference>
<dbReference type="GO" id="GO:0015035">
    <property type="term" value="F:protein-disulfide reductase activity"/>
    <property type="evidence" value="ECO:0007669"/>
    <property type="project" value="InterPro"/>
</dbReference>
<name>A0A3S5HNW1_9ENTR</name>
<feature type="active site" description="Nucleophile" evidence="8">
    <location>
        <position position="36"/>
    </location>
</feature>
<dbReference type="Gene3D" id="3.40.30.10">
    <property type="entry name" value="Glutaredoxin"/>
    <property type="match status" value="1"/>
</dbReference>
<evidence type="ECO:0000313" key="12">
    <source>
        <dbReference type="Proteomes" id="UP000274458"/>
    </source>
</evidence>
<organism evidence="11 12">
    <name type="scientific">Candidatus Annandia adelgestsuga</name>
    <dbReference type="NCBI Taxonomy" id="1302411"/>
    <lineage>
        <taxon>Bacteria</taxon>
        <taxon>Pseudomonadati</taxon>
        <taxon>Pseudomonadota</taxon>
        <taxon>Gammaproteobacteria</taxon>
        <taxon>Enterobacterales</taxon>
        <taxon>Enterobacteriaceae</taxon>
        <taxon>Candidatus Annandia</taxon>
    </lineage>
</organism>
<proteinExistence type="inferred from homology"/>
<dbReference type="InterPro" id="IPR013766">
    <property type="entry name" value="Thioredoxin_domain"/>
</dbReference>
<feature type="site" description="Deprotonates C-terminal active site Cys" evidence="8">
    <location>
        <position position="30"/>
    </location>
</feature>